<gene>
    <name evidence="2" type="ORF">HKBW3S25_01229</name>
</gene>
<reference evidence="2 3" key="1">
    <citation type="journal article" date="2020" name="Front. Microbiol.">
        <title>Single-cell genomics of novel Actinobacteria with the Wood-Ljungdahl pathway discovered in a serpentinizing system.</title>
        <authorList>
            <person name="Merino N."/>
            <person name="Kawai M."/>
            <person name="Boyd E.S."/>
            <person name="Colman D.R."/>
            <person name="McGlynn S.E."/>
            <person name="Nealson K.H."/>
            <person name="Kurokawa K."/>
            <person name="Hongoh Y."/>
        </authorList>
    </citation>
    <scope>NUCLEOTIDE SEQUENCE [LARGE SCALE GENOMIC DNA]</scope>
    <source>
        <strain evidence="2 3">S25</strain>
    </source>
</reference>
<feature type="coiled-coil region" evidence="1">
    <location>
        <begin position="43"/>
        <end position="70"/>
    </location>
</feature>
<comment type="caution">
    <text evidence="2">The sequence shown here is derived from an EMBL/GenBank/DDBJ whole genome shotgun (WGS) entry which is preliminary data.</text>
</comment>
<dbReference type="EMBL" id="BLRX01000184">
    <property type="protein sequence ID" value="GFP25748.1"/>
    <property type="molecule type" value="Genomic_DNA"/>
</dbReference>
<protein>
    <submittedName>
        <fullName evidence="2">Uncharacterized protein</fullName>
    </submittedName>
</protein>
<dbReference type="AlphaFoldDB" id="A0A6V8NZQ9"/>
<proteinExistence type="predicted"/>
<feature type="non-terminal residue" evidence="2">
    <location>
        <position position="86"/>
    </location>
</feature>
<evidence type="ECO:0000313" key="3">
    <source>
        <dbReference type="Proteomes" id="UP000543224"/>
    </source>
</evidence>
<accession>A0A6V8NZQ9</accession>
<organism evidence="2 3">
    <name type="scientific">Candidatus Hakubella thermalkaliphila</name>
    <dbReference type="NCBI Taxonomy" id="2754717"/>
    <lineage>
        <taxon>Bacteria</taxon>
        <taxon>Bacillati</taxon>
        <taxon>Actinomycetota</taxon>
        <taxon>Actinomycetota incertae sedis</taxon>
        <taxon>Candidatus Hakubellales</taxon>
        <taxon>Candidatus Hakubellaceae</taxon>
        <taxon>Candidatus Hakubella</taxon>
    </lineage>
</organism>
<dbReference type="Proteomes" id="UP000543224">
    <property type="component" value="Unassembled WGS sequence"/>
</dbReference>
<sequence>MAHKVYCPVCGIVHEKTACPSQRIAAGEPPYGYPDSSPIKESVKELTLAVRELALQIELLREELKRFMKESPMRRGAPRRMKIVLL</sequence>
<evidence type="ECO:0000256" key="1">
    <source>
        <dbReference type="SAM" id="Coils"/>
    </source>
</evidence>
<name>A0A6V8NZQ9_9ACTN</name>
<keyword evidence="1" id="KW-0175">Coiled coil</keyword>
<evidence type="ECO:0000313" key="2">
    <source>
        <dbReference type="EMBL" id="GFP25748.1"/>
    </source>
</evidence>